<dbReference type="Proteomes" id="UP000293874">
    <property type="component" value="Unassembled WGS sequence"/>
</dbReference>
<gene>
    <name evidence="2" type="ORF">EV199_1529</name>
</gene>
<dbReference type="SUPFAM" id="SSF53067">
    <property type="entry name" value="Actin-like ATPase domain"/>
    <property type="match status" value="1"/>
</dbReference>
<evidence type="ECO:0000313" key="2">
    <source>
        <dbReference type="EMBL" id="RZS75657.1"/>
    </source>
</evidence>
<sequence>MVSQRQDFAIGIDIGGTNTVFGIVDHRGDISYRGAISTRKHDNPNDFIEELYHALQPAIDQVGGMDSIRGIGVGAPNGNYYNGTIEYAPNLPWRGVVPLRDLMTARFQSPCSLTNDANAAAVGEMMYGVARGMKDFIMITLGTGVGSGIVANGQLIYGHDGFAGELGHVTIIPDGRLHKGTGLHGSLEAYASATGVALTANEFLERDPAVPSLLRNFAKEAIDSKVVYDCAMQGDKLAGEVYAFTGKVLGLALANFVMFSSPEAIILFGGMTKAGDLILDPTREHMEKNLLPIFRDKVKLLFSELKEADAAILGASALVWEMKL</sequence>
<dbReference type="InterPro" id="IPR000600">
    <property type="entry name" value="ROK"/>
</dbReference>
<keyword evidence="2" id="KW-0808">Transferase</keyword>
<dbReference type="OrthoDB" id="9810372at2"/>
<dbReference type="PANTHER" id="PTHR18964:SF149">
    <property type="entry name" value="BIFUNCTIONAL UDP-N-ACETYLGLUCOSAMINE 2-EPIMERASE_N-ACETYLMANNOSAMINE KINASE"/>
    <property type="match status" value="1"/>
</dbReference>
<protein>
    <submittedName>
        <fullName evidence="2">Glucokinase</fullName>
    </submittedName>
</protein>
<dbReference type="Gene3D" id="3.30.420.40">
    <property type="match status" value="2"/>
</dbReference>
<dbReference type="AlphaFoldDB" id="A0A4V2F211"/>
<accession>A0A4V2F211</accession>
<keyword evidence="3" id="KW-1185">Reference proteome</keyword>
<dbReference type="InterPro" id="IPR049874">
    <property type="entry name" value="ROK_cs"/>
</dbReference>
<dbReference type="GO" id="GO:0016301">
    <property type="term" value="F:kinase activity"/>
    <property type="evidence" value="ECO:0007669"/>
    <property type="project" value="UniProtKB-KW"/>
</dbReference>
<keyword evidence="2" id="KW-0418">Kinase</keyword>
<evidence type="ECO:0000256" key="1">
    <source>
        <dbReference type="ARBA" id="ARBA00006479"/>
    </source>
</evidence>
<dbReference type="RefSeq" id="WP_130540006.1">
    <property type="nucleotide sequence ID" value="NZ_CP042431.1"/>
</dbReference>
<dbReference type="PANTHER" id="PTHR18964">
    <property type="entry name" value="ROK (REPRESSOR, ORF, KINASE) FAMILY"/>
    <property type="match status" value="1"/>
</dbReference>
<dbReference type="EMBL" id="SGXA01000001">
    <property type="protein sequence ID" value="RZS75657.1"/>
    <property type="molecule type" value="Genomic_DNA"/>
</dbReference>
<dbReference type="Pfam" id="PF00480">
    <property type="entry name" value="ROK"/>
    <property type="match status" value="1"/>
</dbReference>
<comment type="caution">
    <text evidence="2">The sequence shown here is derived from an EMBL/GenBank/DDBJ whole genome shotgun (WGS) entry which is preliminary data.</text>
</comment>
<comment type="similarity">
    <text evidence="1">Belongs to the ROK (NagC/XylR) family.</text>
</comment>
<organism evidence="2 3">
    <name type="scientific">Pseudobacter ginsenosidimutans</name>
    <dbReference type="NCBI Taxonomy" id="661488"/>
    <lineage>
        <taxon>Bacteria</taxon>
        <taxon>Pseudomonadati</taxon>
        <taxon>Bacteroidota</taxon>
        <taxon>Chitinophagia</taxon>
        <taxon>Chitinophagales</taxon>
        <taxon>Chitinophagaceae</taxon>
        <taxon>Pseudobacter</taxon>
    </lineage>
</organism>
<dbReference type="PROSITE" id="PS01125">
    <property type="entry name" value="ROK"/>
    <property type="match status" value="1"/>
</dbReference>
<evidence type="ECO:0000313" key="3">
    <source>
        <dbReference type="Proteomes" id="UP000293874"/>
    </source>
</evidence>
<reference evidence="2 3" key="1">
    <citation type="submission" date="2019-02" db="EMBL/GenBank/DDBJ databases">
        <title>Genomic Encyclopedia of Type Strains, Phase IV (KMG-IV): sequencing the most valuable type-strain genomes for metagenomic binning, comparative biology and taxonomic classification.</title>
        <authorList>
            <person name="Goeker M."/>
        </authorList>
    </citation>
    <scope>NUCLEOTIDE SEQUENCE [LARGE SCALE GENOMIC DNA]</scope>
    <source>
        <strain evidence="2 3">DSM 18116</strain>
    </source>
</reference>
<proteinExistence type="inferred from homology"/>
<dbReference type="InterPro" id="IPR043129">
    <property type="entry name" value="ATPase_NBD"/>
</dbReference>
<name>A0A4V2F211_9BACT</name>